<keyword evidence="4" id="KW-1185">Reference proteome</keyword>
<dbReference type="AlphaFoldDB" id="A0A7J7KD46"/>
<gene>
    <name evidence="3" type="ORF">EB796_005907</name>
</gene>
<reference evidence="3" key="1">
    <citation type="submission" date="2020-06" db="EMBL/GenBank/DDBJ databases">
        <title>Draft genome of Bugula neritina, a colonial animal packing powerful symbionts and potential medicines.</title>
        <authorList>
            <person name="Rayko M."/>
        </authorList>
    </citation>
    <scope>NUCLEOTIDE SEQUENCE [LARGE SCALE GENOMIC DNA]</scope>
    <source>
        <strain evidence="3">Kwan_BN1</strain>
    </source>
</reference>
<comment type="caution">
    <text evidence="3">The sequence shown here is derived from an EMBL/GenBank/DDBJ whole genome shotgun (WGS) entry which is preliminary data.</text>
</comment>
<proteinExistence type="predicted"/>
<dbReference type="InterPro" id="IPR000998">
    <property type="entry name" value="MAM_dom"/>
</dbReference>
<evidence type="ECO:0000259" key="2">
    <source>
        <dbReference type="PROSITE" id="PS50060"/>
    </source>
</evidence>
<dbReference type="EMBL" id="VXIV02000829">
    <property type="protein sequence ID" value="KAF6035781.1"/>
    <property type="molecule type" value="Genomic_DNA"/>
</dbReference>
<evidence type="ECO:0000256" key="1">
    <source>
        <dbReference type="SAM" id="SignalP"/>
    </source>
</evidence>
<feature type="chain" id="PRO_5029598536" description="MAM domain-containing protein" evidence="1">
    <location>
        <begin position="25"/>
        <end position="137"/>
    </location>
</feature>
<feature type="domain" description="MAM" evidence="2">
    <location>
        <begin position="32"/>
        <end position="55"/>
    </location>
</feature>
<dbReference type="Proteomes" id="UP000593567">
    <property type="component" value="Unassembled WGS sequence"/>
</dbReference>
<dbReference type="GO" id="GO:0016020">
    <property type="term" value="C:membrane"/>
    <property type="evidence" value="ECO:0007669"/>
    <property type="project" value="InterPro"/>
</dbReference>
<evidence type="ECO:0000313" key="3">
    <source>
        <dbReference type="EMBL" id="KAF6035781.1"/>
    </source>
</evidence>
<organism evidence="3 4">
    <name type="scientific">Bugula neritina</name>
    <name type="common">Brown bryozoan</name>
    <name type="synonym">Sertularia neritina</name>
    <dbReference type="NCBI Taxonomy" id="10212"/>
    <lineage>
        <taxon>Eukaryota</taxon>
        <taxon>Metazoa</taxon>
        <taxon>Spiralia</taxon>
        <taxon>Lophotrochozoa</taxon>
        <taxon>Bryozoa</taxon>
        <taxon>Gymnolaemata</taxon>
        <taxon>Cheilostomatida</taxon>
        <taxon>Flustrina</taxon>
        <taxon>Buguloidea</taxon>
        <taxon>Bugulidae</taxon>
        <taxon>Bugula</taxon>
    </lineage>
</organism>
<evidence type="ECO:0000313" key="4">
    <source>
        <dbReference type="Proteomes" id="UP000593567"/>
    </source>
</evidence>
<protein>
    <recommendedName>
        <fullName evidence="2">MAM domain-containing protein</fullName>
    </recommendedName>
</protein>
<keyword evidence="1" id="KW-0732">Signal</keyword>
<name>A0A7J7KD46_BUGNE</name>
<accession>A0A7J7KD46</accession>
<dbReference type="PROSITE" id="PS50060">
    <property type="entry name" value="MAM_2"/>
    <property type="match status" value="1"/>
</dbReference>
<sequence length="137" mass="15846">MEVYNSCWSLCAVLLSCCIIMATAESYTKGTVDCDFEEVSRCGYVQPNDVSDLKWTSTPKEMEQIQISRNWTDFAACGGADYSQWYRRNPSTVEDWYRQQLQILLPQQPLLMRLTIDVTSTRTDQTKSCMVKWQLTT</sequence>
<feature type="signal peptide" evidence="1">
    <location>
        <begin position="1"/>
        <end position="24"/>
    </location>
</feature>